<dbReference type="PANTHER" id="PTHR45672:SF3">
    <property type="entry name" value="THIOREDOXIN DOMAIN-CONTAINING PROTEIN 5"/>
    <property type="match status" value="1"/>
</dbReference>
<keyword evidence="3" id="KW-0175">Coiled coil</keyword>
<gene>
    <name evidence="6" type="ORF">DBRI00130_LOCUS22272</name>
</gene>
<protein>
    <recommendedName>
        <fullName evidence="5">Thioredoxin domain-containing protein</fullName>
    </recommendedName>
</protein>
<dbReference type="GO" id="GO:0003756">
    <property type="term" value="F:protein disulfide isomerase activity"/>
    <property type="evidence" value="ECO:0007669"/>
    <property type="project" value="TreeGrafter"/>
</dbReference>
<dbReference type="EMBL" id="HBNS01028313">
    <property type="protein sequence ID" value="CAE4621253.1"/>
    <property type="molecule type" value="Transcribed_RNA"/>
</dbReference>
<evidence type="ECO:0000256" key="3">
    <source>
        <dbReference type="SAM" id="Coils"/>
    </source>
</evidence>
<dbReference type="InterPro" id="IPR051063">
    <property type="entry name" value="PDI"/>
</dbReference>
<evidence type="ECO:0000259" key="5">
    <source>
        <dbReference type="PROSITE" id="PS51352"/>
    </source>
</evidence>
<dbReference type="PROSITE" id="PS51352">
    <property type="entry name" value="THIOREDOXIN_2"/>
    <property type="match status" value="1"/>
</dbReference>
<dbReference type="InterPro" id="IPR036249">
    <property type="entry name" value="Thioredoxin-like_sf"/>
</dbReference>
<proteinExistence type="inferred from homology"/>
<evidence type="ECO:0000256" key="4">
    <source>
        <dbReference type="SAM" id="SignalP"/>
    </source>
</evidence>
<feature type="coiled-coil region" evidence="3">
    <location>
        <begin position="171"/>
        <end position="198"/>
    </location>
</feature>
<dbReference type="PANTHER" id="PTHR45672">
    <property type="entry name" value="PROTEIN DISULFIDE-ISOMERASE C17H9.14C-RELATED"/>
    <property type="match status" value="1"/>
</dbReference>
<dbReference type="Pfam" id="PF00085">
    <property type="entry name" value="Thioredoxin"/>
    <property type="match status" value="1"/>
</dbReference>
<feature type="domain" description="Thioredoxin" evidence="5">
    <location>
        <begin position="4"/>
        <end position="126"/>
    </location>
</feature>
<dbReference type="GO" id="GO:0006457">
    <property type="term" value="P:protein folding"/>
    <property type="evidence" value="ECO:0007669"/>
    <property type="project" value="TreeGrafter"/>
</dbReference>
<dbReference type="SUPFAM" id="SSF52833">
    <property type="entry name" value="Thioredoxin-like"/>
    <property type="match status" value="1"/>
</dbReference>
<evidence type="ECO:0000256" key="2">
    <source>
        <dbReference type="ARBA" id="ARBA00022729"/>
    </source>
</evidence>
<organism evidence="6">
    <name type="scientific">Ditylum brightwellii</name>
    <dbReference type="NCBI Taxonomy" id="49249"/>
    <lineage>
        <taxon>Eukaryota</taxon>
        <taxon>Sar</taxon>
        <taxon>Stramenopiles</taxon>
        <taxon>Ochrophyta</taxon>
        <taxon>Bacillariophyta</taxon>
        <taxon>Mediophyceae</taxon>
        <taxon>Lithodesmiophycidae</taxon>
        <taxon>Lithodesmiales</taxon>
        <taxon>Lithodesmiaceae</taxon>
        <taxon>Ditylum</taxon>
    </lineage>
</organism>
<name>A0A7S4RPM5_9STRA</name>
<dbReference type="Gene3D" id="3.40.30.10">
    <property type="entry name" value="Glutaredoxin"/>
    <property type="match status" value="1"/>
</dbReference>
<dbReference type="GO" id="GO:0005783">
    <property type="term" value="C:endoplasmic reticulum"/>
    <property type="evidence" value="ECO:0007669"/>
    <property type="project" value="TreeGrafter"/>
</dbReference>
<feature type="chain" id="PRO_5030792870" description="Thioredoxin domain-containing protein" evidence="4">
    <location>
        <begin position="18"/>
        <end position="237"/>
    </location>
</feature>
<accession>A0A7S4RPM5</accession>
<comment type="similarity">
    <text evidence="1">Belongs to the protein disulfide isomerase family.</text>
</comment>
<evidence type="ECO:0000313" key="6">
    <source>
        <dbReference type="EMBL" id="CAE4621253.1"/>
    </source>
</evidence>
<keyword evidence="2 4" id="KW-0732">Signal</keyword>
<dbReference type="CDD" id="cd02961">
    <property type="entry name" value="PDI_a_family"/>
    <property type="match status" value="1"/>
</dbReference>
<reference evidence="6" key="1">
    <citation type="submission" date="2021-01" db="EMBL/GenBank/DDBJ databases">
        <authorList>
            <person name="Corre E."/>
            <person name="Pelletier E."/>
            <person name="Niang G."/>
            <person name="Scheremetjew M."/>
            <person name="Finn R."/>
            <person name="Kale V."/>
            <person name="Holt S."/>
            <person name="Cochrane G."/>
            <person name="Meng A."/>
            <person name="Brown T."/>
            <person name="Cohen L."/>
        </authorList>
    </citation>
    <scope>NUCLEOTIDE SEQUENCE</scope>
    <source>
        <strain evidence="6">GSO104</strain>
    </source>
</reference>
<dbReference type="InterPro" id="IPR013766">
    <property type="entry name" value="Thioredoxin_domain"/>
</dbReference>
<evidence type="ECO:0000256" key="1">
    <source>
        <dbReference type="ARBA" id="ARBA00006347"/>
    </source>
</evidence>
<feature type="signal peptide" evidence="4">
    <location>
        <begin position="1"/>
        <end position="17"/>
    </location>
</feature>
<sequence length="237" mass="27186">MRFSLALAAAMAASASAFDVTPLTFANYDELTSGKAVFIKFYAPWCEYSIALKPDWEKLAEVWSGDENTLIAEVDCNDDAAQFLCYHEEIQGYPTLKYGNPKALLTYFGESLSYDDLAAFAKANLKPVCGLNNMDLCLEEKKALIESLMAMSKEELEQNIENDRLDKKLFDEMFNKEAERLSREYEELIQAKEDRLKADSLGLLTAVLSWLTRYQEVMNCRRQEVMNFKNKYPYPNF</sequence>
<dbReference type="AlphaFoldDB" id="A0A7S4RPM5"/>